<evidence type="ECO:0000313" key="1">
    <source>
        <dbReference type="EMBL" id="CAG8260085.1"/>
    </source>
</evidence>
<dbReference type="Proteomes" id="UP001152649">
    <property type="component" value="Unassembled WGS sequence"/>
</dbReference>
<proteinExistence type="predicted"/>
<keyword evidence="2" id="KW-1185">Reference proteome</keyword>
<name>A0A9W4IDL4_9EURO</name>
<organism evidence="1 2">
    <name type="scientific">Penicillium salamii</name>
    <dbReference type="NCBI Taxonomy" id="1612424"/>
    <lineage>
        <taxon>Eukaryota</taxon>
        <taxon>Fungi</taxon>
        <taxon>Dikarya</taxon>
        <taxon>Ascomycota</taxon>
        <taxon>Pezizomycotina</taxon>
        <taxon>Eurotiomycetes</taxon>
        <taxon>Eurotiomycetidae</taxon>
        <taxon>Eurotiales</taxon>
        <taxon>Aspergillaceae</taxon>
        <taxon>Penicillium</taxon>
    </lineage>
</organism>
<protein>
    <submittedName>
        <fullName evidence="1">Uncharacterized protein</fullName>
    </submittedName>
</protein>
<evidence type="ECO:0000313" key="2">
    <source>
        <dbReference type="Proteomes" id="UP001152649"/>
    </source>
</evidence>
<comment type="caution">
    <text evidence="1">The sequence shown here is derived from an EMBL/GenBank/DDBJ whole genome shotgun (WGS) entry which is preliminary data.</text>
</comment>
<accession>A0A9W4IDL4</accession>
<sequence length="214" mass="24046">MKWTIVTLSHHVGQTSSPLDSLHSHITSLYSLFLKRSIARHFFLSFFSLQSLRKLVGSVQRAKRMVEERIPALRVGANRTKSSALHQIKYIGPLYRWDTFEQDVNGEFQQHNWERHKSTITILPLGPLGPHNIANEQLAIGDENGLQGRFNHNVGHVMNAVSGSQGLDLEFGDFRASNSSYRRTPDVAIMNGGRDVQAVGELKAQWIGVHADPQ</sequence>
<dbReference type="OrthoDB" id="3357846at2759"/>
<gene>
    <name evidence="1" type="ORF">PSALAMII_LOCUS919</name>
</gene>
<dbReference type="AlphaFoldDB" id="A0A9W4IDL4"/>
<dbReference type="EMBL" id="CAJVPG010000033">
    <property type="protein sequence ID" value="CAG8260085.1"/>
    <property type="molecule type" value="Genomic_DNA"/>
</dbReference>
<reference evidence="1" key="1">
    <citation type="submission" date="2021-07" db="EMBL/GenBank/DDBJ databases">
        <authorList>
            <person name="Branca A.L. A."/>
        </authorList>
    </citation>
    <scope>NUCLEOTIDE SEQUENCE</scope>
</reference>